<sequence>MAHIRFRAVEEAQKRELQSIVENCENISDIYGVNVLIVRK</sequence>
<name>A0A7L4UPB0_BALHA</name>
<proteinExistence type="predicted"/>
<accession>A0A7L4UPB0</accession>
<gene>
    <name evidence="1" type="ORF">C7377_1277</name>
</gene>
<comment type="caution">
    <text evidence="1">The sequence shown here is derived from an EMBL/GenBank/DDBJ whole genome shotgun (WGS) entry which is preliminary data.</text>
</comment>
<evidence type="ECO:0000313" key="1">
    <source>
        <dbReference type="EMBL" id="PVX50948.1"/>
    </source>
</evidence>
<dbReference type="AlphaFoldDB" id="A0A7L4UPB0"/>
<evidence type="ECO:0000313" key="2">
    <source>
        <dbReference type="Proteomes" id="UP000251835"/>
    </source>
</evidence>
<dbReference type="Proteomes" id="UP000251835">
    <property type="component" value="Unassembled WGS sequence"/>
</dbReference>
<dbReference type="EMBL" id="QENZ01000004">
    <property type="protein sequence ID" value="PVX50948.1"/>
    <property type="molecule type" value="Genomic_DNA"/>
</dbReference>
<organism evidence="1 2">
    <name type="scientific">Balneicella halophila</name>
    <dbReference type="NCBI Taxonomy" id="1537566"/>
    <lineage>
        <taxon>Bacteria</taxon>
        <taxon>Pseudomonadati</taxon>
        <taxon>Bacteroidota</taxon>
        <taxon>Bacteroidia</taxon>
        <taxon>Bacteroidales</taxon>
        <taxon>Balneicellaceae</taxon>
        <taxon>Balneicella</taxon>
    </lineage>
</organism>
<reference evidence="1 2" key="1">
    <citation type="submission" date="2018-05" db="EMBL/GenBank/DDBJ databases">
        <title>Genomic Encyclopedia of Type Strains, Phase IV (KMG-IV): sequencing the most valuable type-strain genomes for metagenomic binning, comparative biology and taxonomic classification.</title>
        <authorList>
            <person name="Goeker M."/>
        </authorList>
    </citation>
    <scope>NUCLEOTIDE SEQUENCE [LARGE SCALE GENOMIC DNA]</scope>
    <source>
        <strain evidence="1 2">DSM 28579</strain>
    </source>
</reference>
<keyword evidence="2" id="KW-1185">Reference proteome</keyword>
<protein>
    <submittedName>
        <fullName evidence="1">Uncharacterized protein</fullName>
    </submittedName>
</protein>